<evidence type="ECO:0000256" key="1">
    <source>
        <dbReference type="SAM" id="Phobius"/>
    </source>
</evidence>
<feature type="transmembrane region" description="Helical" evidence="1">
    <location>
        <begin position="182"/>
        <end position="203"/>
    </location>
</feature>
<sequence>MQETSFTGGARIGWINASWPFAKLNVSREKIVLTTLGKYEFSPDQVVSFEPHGLIPVIASGIRINHNRPDYPGTIIFWYPGLRNTVLSSFAQCGFQASGKAQARPQGMPMRWSVIIAMILIWNVLFFLDLPPQLSPGSAEPGPFQILALVSACAFATAAKLSTRLQNLIMGEGRYFGEVKSFFVLMQLLTGALAVGFGLMYFLR</sequence>
<keyword evidence="3" id="KW-1185">Reference proteome</keyword>
<name>A0ABR6ZQ59_9BURK</name>
<organism evidence="2 3">
    <name type="scientific">Undibacterium hunanense</name>
    <dbReference type="NCBI Taxonomy" id="2762292"/>
    <lineage>
        <taxon>Bacteria</taxon>
        <taxon>Pseudomonadati</taxon>
        <taxon>Pseudomonadota</taxon>
        <taxon>Betaproteobacteria</taxon>
        <taxon>Burkholderiales</taxon>
        <taxon>Oxalobacteraceae</taxon>
        <taxon>Undibacterium</taxon>
    </lineage>
</organism>
<proteinExistence type="predicted"/>
<feature type="transmembrane region" description="Helical" evidence="1">
    <location>
        <begin position="112"/>
        <end position="130"/>
    </location>
</feature>
<keyword evidence="1" id="KW-0472">Membrane</keyword>
<evidence type="ECO:0000313" key="3">
    <source>
        <dbReference type="Proteomes" id="UP000650424"/>
    </source>
</evidence>
<reference evidence="2 3" key="1">
    <citation type="submission" date="2020-08" db="EMBL/GenBank/DDBJ databases">
        <title>Novel species isolated from subtropical streams in China.</title>
        <authorList>
            <person name="Lu H."/>
        </authorList>
    </citation>
    <scope>NUCLEOTIDE SEQUENCE [LARGE SCALE GENOMIC DNA]</scope>
    <source>
        <strain evidence="2 3">CY18W</strain>
    </source>
</reference>
<gene>
    <name evidence="2" type="ORF">H8L32_09015</name>
</gene>
<keyword evidence="1" id="KW-0812">Transmembrane</keyword>
<comment type="caution">
    <text evidence="2">The sequence shown here is derived from an EMBL/GenBank/DDBJ whole genome shotgun (WGS) entry which is preliminary data.</text>
</comment>
<dbReference type="Proteomes" id="UP000650424">
    <property type="component" value="Unassembled WGS sequence"/>
</dbReference>
<feature type="transmembrane region" description="Helical" evidence="1">
    <location>
        <begin position="142"/>
        <end position="161"/>
    </location>
</feature>
<accession>A0ABR6ZQ59</accession>
<dbReference type="EMBL" id="JACOGF010000004">
    <property type="protein sequence ID" value="MBC3917610.1"/>
    <property type="molecule type" value="Genomic_DNA"/>
</dbReference>
<dbReference type="RefSeq" id="WP_186946864.1">
    <property type="nucleotide sequence ID" value="NZ_JACOGF010000004.1"/>
</dbReference>
<evidence type="ECO:0000313" key="2">
    <source>
        <dbReference type="EMBL" id="MBC3917610.1"/>
    </source>
</evidence>
<keyword evidence="1" id="KW-1133">Transmembrane helix</keyword>
<protein>
    <submittedName>
        <fullName evidence="2">Uncharacterized protein</fullName>
    </submittedName>
</protein>